<dbReference type="InterPro" id="IPR039426">
    <property type="entry name" value="TonB-dep_rcpt-like"/>
</dbReference>
<keyword evidence="11" id="KW-0732">Signal</keyword>
<comment type="similarity">
    <text evidence="8 9">Belongs to the TonB-dependent receptor family.</text>
</comment>
<keyword evidence="3 8" id="KW-1134">Transmembrane beta strand</keyword>
<dbReference type="Proteomes" id="UP000029868">
    <property type="component" value="Unassembled WGS sequence"/>
</dbReference>
<evidence type="ECO:0000313" key="15">
    <source>
        <dbReference type="Proteomes" id="UP000029868"/>
    </source>
</evidence>
<reference evidence="14 15" key="1">
    <citation type="submission" date="2014-08" db="EMBL/GenBank/DDBJ databases">
        <title>Genomic and Phenotypic Diversity of Colwellia psychrerythraea strains from Disparate Marine Basins.</title>
        <authorList>
            <person name="Techtmann S.M."/>
            <person name="Stelling S.C."/>
            <person name="Utturkar S.M."/>
            <person name="Alshibli N."/>
            <person name="Harris A."/>
            <person name="Brown S.D."/>
            <person name="Hazen T.C."/>
        </authorList>
    </citation>
    <scope>NUCLEOTIDE SEQUENCE [LARGE SCALE GENOMIC DNA]</scope>
    <source>
        <strain evidence="14 15">GAB14E</strain>
    </source>
</reference>
<dbReference type="PANTHER" id="PTHR47234:SF2">
    <property type="entry name" value="TONB-DEPENDENT RECEPTOR"/>
    <property type="match status" value="1"/>
</dbReference>
<dbReference type="EMBL" id="JQEC01000015">
    <property type="protein sequence ID" value="KGJ95167.1"/>
    <property type="molecule type" value="Genomic_DNA"/>
</dbReference>
<evidence type="ECO:0000256" key="4">
    <source>
        <dbReference type="ARBA" id="ARBA00022692"/>
    </source>
</evidence>
<feature type="domain" description="TonB-dependent receptor-like beta-barrel" evidence="12">
    <location>
        <begin position="360"/>
        <end position="924"/>
    </location>
</feature>
<keyword evidence="2 8" id="KW-0813">Transport</keyword>
<feature type="signal peptide" evidence="11">
    <location>
        <begin position="1"/>
        <end position="31"/>
    </location>
</feature>
<evidence type="ECO:0000256" key="3">
    <source>
        <dbReference type="ARBA" id="ARBA00022452"/>
    </source>
</evidence>
<evidence type="ECO:0000256" key="11">
    <source>
        <dbReference type="SAM" id="SignalP"/>
    </source>
</evidence>
<protein>
    <submittedName>
        <fullName evidence="14">TonB-dependent receptor</fullName>
    </submittedName>
</protein>
<dbReference type="SUPFAM" id="SSF56935">
    <property type="entry name" value="Porins"/>
    <property type="match status" value="1"/>
</dbReference>
<dbReference type="Pfam" id="PF00593">
    <property type="entry name" value="TonB_dep_Rec_b-barrel"/>
    <property type="match status" value="1"/>
</dbReference>
<dbReference type="InterPro" id="IPR000531">
    <property type="entry name" value="Beta-barrel_TonB"/>
</dbReference>
<keyword evidence="4 8" id="KW-0812">Transmembrane</keyword>
<evidence type="ECO:0000256" key="6">
    <source>
        <dbReference type="ARBA" id="ARBA00023136"/>
    </source>
</evidence>
<dbReference type="PROSITE" id="PS52016">
    <property type="entry name" value="TONB_DEPENDENT_REC_3"/>
    <property type="match status" value="1"/>
</dbReference>
<comment type="caution">
    <text evidence="14">The sequence shown here is derived from an EMBL/GenBank/DDBJ whole genome shotgun (WGS) entry which is preliminary data.</text>
</comment>
<evidence type="ECO:0000256" key="5">
    <source>
        <dbReference type="ARBA" id="ARBA00023077"/>
    </source>
</evidence>
<evidence type="ECO:0000259" key="12">
    <source>
        <dbReference type="Pfam" id="PF00593"/>
    </source>
</evidence>
<evidence type="ECO:0000256" key="9">
    <source>
        <dbReference type="RuleBase" id="RU003357"/>
    </source>
</evidence>
<proteinExistence type="inferred from homology"/>
<evidence type="ECO:0000256" key="1">
    <source>
        <dbReference type="ARBA" id="ARBA00004571"/>
    </source>
</evidence>
<feature type="chain" id="PRO_5001949181" evidence="11">
    <location>
        <begin position="32"/>
        <end position="960"/>
    </location>
</feature>
<dbReference type="Gene3D" id="2.40.170.20">
    <property type="entry name" value="TonB-dependent receptor, beta-barrel domain"/>
    <property type="match status" value="1"/>
</dbReference>
<dbReference type="OrthoDB" id="176248at2"/>
<dbReference type="PATRIC" id="fig|28229.3.peg.1555"/>
<dbReference type="AlphaFoldDB" id="A0A099KZB8"/>
<dbReference type="Pfam" id="PF07715">
    <property type="entry name" value="Plug"/>
    <property type="match status" value="1"/>
</dbReference>
<dbReference type="InterPro" id="IPR036942">
    <property type="entry name" value="Beta-barrel_TonB_sf"/>
</dbReference>
<dbReference type="RefSeq" id="WP_033081624.1">
    <property type="nucleotide sequence ID" value="NZ_JQEC01000015.1"/>
</dbReference>
<evidence type="ECO:0000313" key="14">
    <source>
        <dbReference type="EMBL" id="KGJ95167.1"/>
    </source>
</evidence>
<feature type="domain" description="TonB-dependent receptor plug" evidence="13">
    <location>
        <begin position="55"/>
        <end position="160"/>
    </location>
</feature>
<accession>A0A099KZB8</accession>
<dbReference type="GO" id="GO:0009279">
    <property type="term" value="C:cell outer membrane"/>
    <property type="evidence" value="ECO:0007669"/>
    <property type="project" value="UniProtKB-SubCell"/>
</dbReference>
<keyword evidence="14" id="KW-0675">Receptor</keyword>
<evidence type="ECO:0000256" key="2">
    <source>
        <dbReference type="ARBA" id="ARBA00022448"/>
    </source>
</evidence>
<evidence type="ECO:0000256" key="7">
    <source>
        <dbReference type="ARBA" id="ARBA00023237"/>
    </source>
</evidence>
<dbReference type="PANTHER" id="PTHR47234">
    <property type="match status" value="1"/>
</dbReference>
<dbReference type="Gene3D" id="2.170.130.10">
    <property type="entry name" value="TonB-dependent receptor, plug domain"/>
    <property type="match status" value="1"/>
</dbReference>
<feature type="compositionally biased region" description="Polar residues" evidence="10">
    <location>
        <begin position="683"/>
        <end position="701"/>
    </location>
</feature>
<organism evidence="14 15">
    <name type="scientific">Colwellia psychrerythraea</name>
    <name type="common">Vibrio psychroerythus</name>
    <dbReference type="NCBI Taxonomy" id="28229"/>
    <lineage>
        <taxon>Bacteria</taxon>
        <taxon>Pseudomonadati</taxon>
        <taxon>Pseudomonadota</taxon>
        <taxon>Gammaproteobacteria</taxon>
        <taxon>Alteromonadales</taxon>
        <taxon>Colwelliaceae</taxon>
        <taxon>Colwellia</taxon>
    </lineage>
</organism>
<dbReference type="InterPro" id="IPR012910">
    <property type="entry name" value="Plug_dom"/>
</dbReference>
<keyword evidence="6 8" id="KW-0472">Membrane</keyword>
<gene>
    <name evidence="14" type="ORF">GAB14E_1949</name>
</gene>
<keyword evidence="7 8" id="KW-0998">Cell outer membrane</keyword>
<feature type="region of interest" description="Disordered" evidence="10">
    <location>
        <begin position="680"/>
        <end position="703"/>
    </location>
</feature>
<keyword evidence="5 9" id="KW-0798">TonB box</keyword>
<name>A0A099KZB8_COLPS</name>
<sequence>MYNNNKVAKAIRIAMMIGAGSTLSFSNTAFSAEPSATEEVERIQVTGSRLKRTDMESASPVTIITAADLKIRGIQDVGQFLQSSAVMSGSPAMTTTNNGGNGSTAVELRGLGSERTLVLINGRRPATSDFQTIPASMINRIEILKDGASATYGADAVAGVVNIITRRDFEGVEFNAQQSNSFDVDENSQTTISLVLGKAFDDGHLVFGVDYVDQDAVYQGDSSVEFLNHPWSVSPWSATAEQDELSFWNNGLIPPNQAGGNVTSIGSGSTPCGQYYMQGRPNQTNATCDGGVASIGDMRDFVNPDDTYNYAPVNFLQTPYKKLNMFVEGSFEFNDNVTFYTETRINKRTSRQELAAVPYDTRYDPAYSGILPDGTDFNGVSKDNYYNPFDEDVTRSRRRMLEGGRSFEQDNVGFQQVIGMEGEFGDGWTYDLNYNYGYNQYSLTEFGQLYGPNLAKAMGPSFKDADGNIVCGTSAAPINDCVSMNVFGGPGSVTQEMLDYTSAPLSSSGNYTLQTLTGFVGGDIYELPAGILAAGVGFEYRDEKAENQVDSGKFMGEVTGNTSKATNGEFDVTSVFTEIRVPLLSDLPGVKSIEVPIGVRYDDFELFGSSTTYQLGLEWHVIDGLLVRSTYGTVFRAPTMFDLYAPSGDSYPFTSDPCSSANWGDLTSAQQGNCQADNVPVGGSNNVDGQQRSTVGGNDSLTPEEGDSLTVGIAYSPDFIEGLGLTLDYWAIDLENVIDAVGAGDSLDGCYKGGVTSLCNNIVRDSSGEITDISERSENLSAMTAKGIDFEANYTFEALSGEFYLNLSWSHFLERENQVYNATTFMFEMEDLNGQFENDNSYATDKVNFTTNYTLNNLNLSYAAYFISGLEYDDLLYYGSTQNDATDPSAGNHMYSVDSILYHDITASYSFDTGTTLSAGITNITDEEPIYIEPAQNGNTDESNYRLFGRSWFVRFSQQF</sequence>
<evidence type="ECO:0000259" key="13">
    <source>
        <dbReference type="Pfam" id="PF07715"/>
    </source>
</evidence>
<comment type="subcellular location">
    <subcellularLocation>
        <location evidence="1 8">Cell outer membrane</location>
        <topology evidence="1 8">Multi-pass membrane protein</topology>
    </subcellularLocation>
</comment>
<evidence type="ECO:0000256" key="8">
    <source>
        <dbReference type="PROSITE-ProRule" id="PRU01360"/>
    </source>
</evidence>
<dbReference type="InterPro" id="IPR037066">
    <property type="entry name" value="Plug_dom_sf"/>
</dbReference>
<evidence type="ECO:0000256" key="10">
    <source>
        <dbReference type="SAM" id="MobiDB-lite"/>
    </source>
</evidence>